<evidence type="ECO:0000313" key="2">
    <source>
        <dbReference type="EMBL" id="ABC63796.1"/>
    </source>
</evidence>
<evidence type="ECO:0000256" key="1">
    <source>
        <dbReference type="SAM" id="Phobius"/>
    </source>
</evidence>
<proteinExistence type="predicted"/>
<keyword evidence="3" id="KW-1185">Reference proteome</keyword>
<feature type="transmembrane region" description="Helical" evidence="1">
    <location>
        <begin position="6"/>
        <end position="24"/>
    </location>
</feature>
<dbReference type="RefSeq" id="WP_011414626.1">
    <property type="nucleotide sequence ID" value="NC_007722.1"/>
</dbReference>
<feature type="transmembrane region" description="Helical" evidence="1">
    <location>
        <begin position="62"/>
        <end position="81"/>
    </location>
</feature>
<dbReference type="AlphaFoldDB" id="Q2N945"/>
<gene>
    <name evidence="2" type="ordered locus">ELI_08520</name>
</gene>
<dbReference type="Proteomes" id="UP000008808">
    <property type="component" value="Chromosome"/>
</dbReference>
<sequence>MRAVLIILATAAIGLVAGYAISRFAGSRRKFAQWSAIVAPVLIYTAFYLATPKPEHGTAVQWYMIGLMFVSPVLIPWMACVPVEFRLGRRSTEAGAAVTDPR</sequence>
<dbReference type="HOGENOM" id="CLU_2273086_0_0_5"/>
<keyword evidence="1" id="KW-0812">Transmembrane</keyword>
<reference evidence="3" key="1">
    <citation type="journal article" date="2009" name="J. Bacteriol.">
        <title>Complete genome sequence of Erythrobacter litoralis HTCC2594.</title>
        <authorList>
            <person name="Oh H.M."/>
            <person name="Giovannoni S.J."/>
            <person name="Ferriera S."/>
            <person name="Johnson J."/>
            <person name="Cho J.C."/>
        </authorList>
    </citation>
    <scope>NUCLEOTIDE SEQUENCE [LARGE SCALE GENOMIC DNA]</scope>
    <source>
        <strain evidence="3">HTCC2594</strain>
    </source>
</reference>
<evidence type="ECO:0000313" key="3">
    <source>
        <dbReference type="Proteomes" id="UP000008808"/>
    </source>
</evidence>
<accession>Q2N945</accession>
<dbReference type="OrthoDB" id="9796672at2"/>
<keyword evidence="1" id="KW-1133">Transmembrane helix</keyword>
<dbReference type="STRING" id="314225.ELI_08520"/>
<name>Q2N945_ERYLH</name>
<dbReference type="EMBL" id="CP000157">
    <property type="protein sequence ID" value="ABC63796.1"/>
    <property type="molecule type" value="Genomic_DNA"/>
</dbReference>
<dbReference type="KEGG" id="eli:ELI_08520"/>
<organism evidence="2 3">
    <name type="scientific">Erythrobacter litoralis (strain HTCC2594)</name>
    <dbReference type="NCBI Taxonomy" id="314225"/>
    <lineage>
        <taxon>Bacteria</taxon>
        <taxon>Pseudomonadati</taxon>
        <taxon>Pseudomonadota</taxon>
        <taxon>Alphaproteobacteria</taxon>
        <taxon>Sphingomonadales</taxon>
        <taxon>Erythrobacteraceae</taxon>
        <taxon>Erythrobacter/Porphyrobacter group</taxon>
        <taxon>Erythrobacter</taxon>
    </lineage>
</organism>
<feature type="transmembrane region" description="Helical" evidence="1">
    <location>
        <begin position="31"/>
        <end position="50"/>
    </location>
</feature>
<protein>
    <submittedName>
        <fullName evidence="2">Uncharacterized protein</fullName>
    </submittedName>
</protein>
<keyword evidence="1" id="KW-0472">Membrane</keyword>